<dbReference type="AlphaFoldDB" id="A0A6G8AWL0"/>
<dbReference type="GO" id="GO:0071973">
    <property type="term" value="P:bacterial-type flagellum-dependent cell motility"/>
    <property type="evidence" value="ECO:0007669"/>
    <property type="project" value="InterPro"/>
</dbReference>
<organism evidence="11 12">
    <name type="scientific">Vagococcus hydrophili</name>
    <dbReference type="NCBI Taxonomy" id="2714947"/>
    <lineage>
        <taxon>Bacteria</taxon>
        <taxon>Bacillati</taxon>
        <taxon>Bacillota</taxon>
        <taxon>Bacilli</taxon>
        <taxon>Lactobacillales</taxon>
        <taxon>Enterococcaceae</taxon>
        <taxon>Vagococcus</taxon>
    </lineage>
</organism>
<evidence type="ECO:0000256" key="1">
    <source>
        <dbReference type="ARBA" id="ARBA00004413"/>
    </source>
</evidence>
<comment type="subcellular location">
    <subcellularLocation>
        <location evidence="1">Cell membrane</location>
        <topology evidence="1">Peripheral membrane protein</topology>
        <orientation evidence="1">Cytoplasmic side</orientation>
    </subcellularLocation>
</comment>
<dbReference type="RefSeq" id="WP_166035573.1">
    <property type="nucleotide sequence ID" value="NZ_CP049887.1"/>
</dbReference>
<sequence length="144" mass="17400">MNKYKFSLDNVLNWRSSQEEEAKKSFLVYQQAQREQEEILEGFVEASQRIKKEQTNLVDINTLRQQYVYKDHLDNEIIKQQQTVMKYSNETEKMKDIFVGAQKERKILERLKEKHYETYISDSKKEEQKELDEMGTLRYGNSIF</sequence>
<reference evidence="11 12" key="1">
    <citation type="submission" date="2020-03" db="EMBL/GenBank/DDBJ databases">
        <title>Vagococcus sp. nov., isolated from beetles.</title>
        <authorList>
            <person name="Hyun D.-W."/>
            <person name="Bae J.-W."/>
        </authorList>
    </citation>
    <scope>NUCLEOTIDE SEQUENCE [LARGE SCALE GENOMIC DNA]</scope>
    <source>
        <strain evidence="11 12">HDW17B</strain>
    </source>
</reference>
<keyword evidence="9" id="KW-0472">Membrane</keyword>
<evidence type="ECO:0000256" key="7">
    <source>
        <dbReference type="ARBA" id="ARBA00022795"/>
    </source>
</evidence>
<evidence type="ECO:0000256" key="5">
    <source>
        <dbReference type="ARBA" id="ARBA00022475"/>
    </source>
</evidence>
<keyword evidence="5" id="KW-1003">Cell membrane</keyword>
<name>A0A6G8AWL0_9ENTE</name>
<dbReference type="GO" id="GO:0009288">
    <property type="term" value="C:bacterial-type flagellum"/>
    <property type="evidence" value="ECO:0007669"/>
    <property type="project" value="InterPro"/>
</dbReference>
<keyword evidence="11" id="KW-0966">Cell projection</keyword>
<evidence type="ECO:0000256" key="9">
    <source>
        <dbReference type="ARBA" id="ARBA00023136"/>
    </source>
</evidence>
<evidence type="ECO:0000256" key="8">
    <source>
        <dbReference type="ARBA" id="ARBA00022927"/>
    </source>
</evidence>
<dbReference type="GO" id="GO:0006935">
    <property type="term" value="P:chemotaxis"/>
    <property type="evidence" value="ECO:0007669"/>
    <property type="project" value="UniProtKB-KW"/>
</dbReference>
<keyword evidence="11" id="KW-0969">Cilium</keyword>
<dbReference type="NCBIfam" id="TIGR02473">
    <property type="entry name" value="flagell_FliJ"/>
    <property type="match status" value="1"/>
</dbReference>
<dbReference type="GO" id="GO:0015031">
    <property type="term" value="P:protein transport"/>
    <property type="evidence" value="ECO:0007669"/>
    <property type="project" value="UniProtKB-KW"/>
</dbReference>
<evidence type="ECO:0000313" key="12">
    <source>
        <dbReference type="Proteomes" id="UP000501747"/>
    </source>
</evidence>
<dbReference type="Pfam" id="PF02050">
    <property type="entry name" value="FliJ"/>
    <property type="match status" value="1"/>
</dbReference>
<dbReference type="GO" id="GO:0044781">
    <property type="term" value="P:bacterial-type flagellum organization"/>
    <property type="evidence" value="ECO:0007669"/>
    <property type="project" value="UniProtKB-KW"/>
</dbReference>
<comment type="similarity">
    <text evidence="2">Belongs to the FliJ family.</text>
</comment>
<dbReference type="GO" id="GO:0005886">
    <property type="term" value="C:plasma membrane"/>
    <property type="evidence" value="ECO:0007669"/>
    <property type="project" value="UniProtKB-SubCell"/>
</dbReference>
<keyword evidence="12" id="KW-1185">Reference proteome</keyword>
<evidence type="ECO:0000256" key="6">
    <source>
        <dbReference type="ARBA" id="ARBA00022500"/>
    </source>
</evidence>
<keyword evidence="10" id="KW-1006">Bacterial flagellum protein export</keyword>
<gene>
    <name evidence="11" type="primary">fliJ</name>
    <name evidence="11" type="ORF">G7082_13015</name>
</gene>
<evidence type="ECO:0000313" key="11">
    <source>
        <dbReference type="EMBL" id="QIL49349.1"/>
    </source>
</evidence>
<dbReference type="KEGG" id="vhy:G7082_13015"/>
<dbReference type="Gene3D" id="1.10.287.1700">
    <property type="match status" value="1"/>
</dbReference>
<evidence type="ECO:0000256" key="3">
    <source>
        <dbReference type="ARBA" id="ARBA00020392"/>
    </source>
</evidence>
<dbReference type="InterPro" id="IPR012823">
    <property type="entry name" value="Flagell_FliJ"/>
</dbReference>
<keyword evidence="11" id="KW-0282">Flagellum</keyword>
<accession>A0A6G8AWL0</accession>
<proteinExistence type="inferred from homology"/>
<dbReference type="InterPro" id="IPR053716">
    <property type="entry name" value="Flag_assembly_chemotaxis_eff"/>
</dbReference>
<keyword evidence="8" id="KW-0653">Protein transport</keyword>
<evidence type="ECO:0000256" key="2">
    <source>
        <dbReference type="ARBA" id="ARBA00010004"/>
    </source>
</evidence>
<protein>
    <recommendedName>
        <fullName evidence="3">Flagellar FliJ protein</fullName>
    </recommendedName>
</protein>
<keyword evidence="4" id="KW-0813">Transport</keyword>
<dbReference type="EMBL" id="CP049887">
    <property type="protein sequence ID" value="QIL49349.1"/>
    <property type="molecule type" value="Genomic_DNA"/>
</dbReference>
<keyword evidence="7" id="KW-1005">Bacterial flagellum biogenesis</keyword>
<keyword evidence="6" id="KW-0145">Chemotaxis</keyword>
<dbReference type="Proteomes" id="UP000501747">
    <property type="component" value="Chromosome"/>
</dbReference>
<evidence type="ECO:0000256" key="4">
    <source>
        <dbReference type="ARBA" id="ARBA00022448"/>
    </source>
</evidence>
<evidence type="ECO:0000256" key="10">
    <source>
        <dbReference type="ARBA" id="ARBA00023225"/>
    </source>
</evidence>